<keyword evidence="5 9" id="KW-0812">Transmembrane</keyword>
<feature type="domain" description="Wax synthase" evidence="10">
    <location>
        <begin position="241"/>
        <end position="313"/>
    </location>
</feature>
<keyword evidence="6 9" id="KW-1133">Transmembrane helix</keyword>
<evidence type="ECO:0000256" key="1">
    <source>
        <dbReference type="ARBA" id="ARBA00004141"/>
    </source>
</evidence>
<gene>
    <name evidence="11" type="ORF">LCOR_05659.1</name>
</gene>
<sequence length="407" mass="46506">MTIAYLLLDKLKLYSSSTIPALLFYILTCKQPRDTASNAILSAIVLLNFVVPITHNGAHGDMIDHSVVATLTSYLGFGMVRYMVDRHQGKPTVPFYRVLDMWNQRPPSQQQSTEEKTTSSSTQQPLDTSTMQSNTFKWLMLAMFRVLLSMPVMAFLDGFLRVCNEPPLDPSYISLMLSGQWIPIPTLYYHAIASIALIMHLVLVPTVWLVIHSSKLSYFALFSPKTMASYHDKVAEFVQRPPLFDRLWLASSVHDMWSRRWHQIFRSAFRDIAYLPIRRLFPKKPMLGRALGVMSVFILSGLMHDYILLCMVGYEQYVTVPGLMGMQSTFFLLQGLGTVVSNYHATPKIPRILARLLTFLFLLYTAPFFIEPYIRIRLNRIARVPGYPQTLDPYLGPVCPYGSRLDI</sequence>
<feature type="transmembrane region" description="Helical" evidence="9">
    <location>
        <begin position="36"/>
        <end position="54"/>
    </location>
</feature>
<proteinExistence type="inferred from homology"/>
<evidence type="ECO:0000256" key="7">
    <source>
        <dbReference type="ARBA" id="ARBA00023136"/>
    </source>
</evidence>
<feature type="region of interest" description="Disordered" evidence="8">
    <location>
        <begin position="106"/>
        <end position="128"/>
    </location>
</feature>
<feature type="transmembrane region" description="Helical" evidence="9">
    <location>
        <begin position="352"/>
        <end position="370"/>
    </location>
</feature>
<reference evidence="11" key="1">
    <citation type="submission" date="2013-08" db="EMBL/GenBank/DDBJ databases">
        <title>Gene expansion shapes genome architecture in the human pathogen Lichtheimia corymbifera: an evolutionary genomics analysis in the ancient terrestrial Mucorales (Mucoromycotina).</title>
        <authorList>
            <person name="Schwartze V.U."/>
            <person name="Winter S."/>
            <person name="Shelest E."/>
            <person name="Marcet-Houben M."/>
            <person name="Horn F."/>
            <person name="Wehner S."/>
            <person name="Hoffmann K."/>
            <person name="Riege K."/>
            <person name="Sammeth M."/>
            <person name="Nowrousian M."/>
            <person name="Valiante V."/>
            <person name="Linde J."/>
            <person name="Jacobsen I.D."/>
            <person name="Marz M."/>
            <person name="Brakhage A.A."/>
            <person name="Gabaldon T."/>
            <person name="Bocker S."/>
            <person name="Voigt K."/>
        </authorList>
    </citation>
    <scope>NUCLEOTIDE SEQUENCE [LARGE SCALE GENOMIC DNA]</scope>
    <source>
        <strain evidence="11">FSU 9682</strain>
    </source>
</reference>
<dbReference type="GO" id="GO:0008374">
    <property type="term" value="F:O-acyltransferase activity"/>
    <property type="evidence" value="ECO:0007669"/>
    <property type="project" value="InterPro"/>
</dbReference>
<dbReference type="GO" id="GO:0016020">
    <property type="term" value="C:membrane"/>
    <property type="evidence" value="ECO:0007669"/>
    <property type="project" value="UniProtKB-SubCell"/>
</dbReference>
<evidence type="ECO:0000256" key="9">
    <source>
        <dbReference type="SAM" id="Phobius"/>
    </source>
</evidence>
<dbReference type="InterPro" id="IPR044851">
    <property type="entry name" value="Wax_synthase"/>
</dbReference>
<protein>
    <recommendedName>
        <fullName evidence="10">Wax synthase domain-containing protein</fullName>
    </recommendedName>
</protein>
<evidence type="ECO:0000259" key="10">
    <source>
        <dbReference type="Pfam" id="PF13813"/>
    </source>
</evidence>
<keyword evidence="7 9" id="KW-0472">Membrane</keyword>
<evidence type="ECO:0000256" key="6">
    <source>
        <dbReference type="ARBA" id="ARBA00022989"/>
    </source>
</evidence>
<name>A0A068RZI4_9FUNG</name>
<dbReference type="STRING" id="1263082.A0A068RZI4"/>
<evidence type="ECO:0000256" key="2">
    <source>
        <dbReference type="ARBA" id="ARBA00005179"/>
    </source>
</evidence>
<dbReference type="OrthoDB" id="1077582at2759"/>
<evidence type="ECO:0000256" key="5">
    <source>
        <dbReference type="ARBA" id="ARBA00022692"/>
    </source>
</evidence>
<feature type="transmembrane region" description="Helical" evidence="9">
    <location>
        <begin position="66"/>
        <end position="84"/>
    </location>
</feature>
<keyword evidence="12" id="KW-1185">Reference proteome</keyword>
<evidence type="ECO:0000313" key="11">
    <source>
        <dbReference type="EMBL" id="CDH54411.1"/>
    </source>
</evidence>
<dbReference type="VEuPathDB" id="FungiDB:LCOR_05659.1"/>
<feature type="transmembrane region" description="Helical" evidence="9">
    <location>
        <begin position="187"/>
        <end position="211"/>
    </location>
</feature>
<evidence type="ECO:0000313" key="12">
    <source>
        <dbReference type="Proteomes" id="UP000027586"/>
    </source>
</evidence>
<comment type="caution">
    <text evidence="11">The sequence shown here is derived from an EMBL/GenBank/DDBJ whole genome shotgun (WGS) entry which is preliminary data.</text>
</comment>
<dbReference type="AlphaFoldDB" id="A0A068RZI4"/>
<dbReference type="Proteomes" id="UP000027586">
    <property type="component" value="Unassembled WGS sequence"/>
</dbReference>
<keyword evidence="4" id="KW-0808">Transferase</keyword>
<dbReference type="PANTHER" id="PTHR31595:SF57">
    <property type="entry name" value="OS04G0481900 PROTEIN"/>
    <property type="match status" value="1"/>
</dbReference>
<organism evidence="11 12">
    <name type="scientific">Lichtheimia corymbifera JMRC:FSU:9682</name>
    <dbReference type="NCBI Taxonomy" id="1263082"/>
    <lineage>
        <taxon>Eukaryota</taxon>
        <taxon>Fungi</taxon>
        <taxon>Fungi incertae sedis</taxon>
        <taxon>Mucoromycota</taxon>
        <taxon>Mucoromycotina</taxon>
        <taxon>Mucoromycetes</taxon>
        <taxon>Mucorales</taxon>
        <taxon>Lichtheimiaceae</taxon>
        <taxon>Lichtheimia</taxon>
    </lineage>
</organism>
<comment type="similarity">
    <text evidence="3">Belongs to the wax synthase family.</text>
</comment>
<evidence type="ECO:0000256" key="4">
    <source>
        <dbReference type="ARBA" id="ARBA00022679"/>
    </source>
</evidence>
<dbReference type="InterPro" id="IPR032805">
    <property type="entry name" value="Wax_synthase_dom"/>
</dbReference>
<dbReference type="EMBL" id="CBTN010000023">
    <property type="protein sequence ID" value="CDH54411.1"/>
    <property type="molecule type" value="Genomic_DNA"/>
</dbReference>
<evidence type="ECO:0000256" key="8">
    <source>
        <dbReference type="SAM" id="MobiDB-lite"/>
    </source>
</evidence>
<feature type="transmembrane region" description="Helical" evidence="9">
    <location>
        <begin position="287"/>
        <end position="314"/>
    </location>
</feature>
<feature type="transmembrane region" description="Helical" evidence="9">
    <location>
        <begin position="320"/>
        <end position="340"/>
    </location>
</feature>
<dbReference type="GO" id="GO:0006629">
    <property type="term" value="P:lipid metabolic process"/>
    <property type="evidence" value="ECO:0007669"/>
    <property type="project" value="InterPro"/>
</dbReference>
<evidence type="ECO:0000256" key="3">
    <source>
        <dbReference type="ARBA" id="ARBA00007282"/>
    </source>
</evidence>
<comment type="pathway">
    <text evidence="2">Secondary metabolite biosynthesis.</text>
</comment>
<feature type="compositionally biased region" description="Low complexity" evidence="8">
    <location>
        <begin position="108"/>
        <end position="124"/>
    </location>
</feature>
<comment type="subcellular location">
    <subcellularLocation>
        <location evidence="1">Membrane</location>
        <topology evidence="1">Multi-pass membrane protein</topology>
    </subcellularLocation>
</comment>
<accession>A0A068RZI4</accession>
<dbReference type="PANTHER" id="PTHR31595">
    <property type="entry name" value="LONG-CHAIN-ALCOHOL O-FATTY-ACYLTRANSFERASE 3-RELATED"/>
    <property type="match status" value="1"/>
</dbReference>
<feature type="transmembrane region" description="Helical" evidence="9">
    <location>
        <begin position="138"/>
        <end position="160"/>
    </location>
</feature>
<dbReference type="Pfam" id="PF13813">
    <property type="entry name" value="MBOAT_2"/>
    <property type="match status" value="1"/>
</dbReference>